<evidence type="ECO:0000313" key="2">
    <source>
        <dbReference type="EMBL" id="SVD89009.1"/>
    </source>
</evidence>
<dbReference type="Pfam" id="PF13483">
    <property type="entry name" value="Lactamase_B_3"/>
    <property type="match status" value="1"/>
</dbReference>
<dbReference type="GO" id="GO:0016787">
    <property type="term" value="F:hydrolase activity"/>
    <property type="evidence" value="ECO:0007669"/>
    <property type="project" value="UniProtKB-KW"/>
</dbReference>
<sequence length="207" mass="23190">MIKPVLQDDAFLAAVRDASSDRNFFLWWVGQSGFLVKWQGKQLLFDPYLSDSLTRKYADSEKPHDRLTEIVVRPELLEGVQLATSSHNHTDHLDAETLHQLLAVNPELTLVLPTANVDFANDRLKSNPPTFLPVDAGETVESHGFSITGILAAHDEIQLDQNGRSHFIGFVAKFGPWTIYHSGDTRWHNRLVPDLLPHAVDVALVPI</sequence>
<dbReference type="AlphaFoldDB" id="A0A382Z1D1"/>
<dbReference type="PANTHER" id="PTHR43546">
    <property type="entry name" value="UPF0173 METAL-DEPENDENT HYDROLASE MJ1163-RELATED"/>
    <property type="match status" value="1"/>
</dbReference>
<organism evidence="2">
    <name type="scientific">marine metagenome</name>
    <dbReference type="NCBI Taxonomy" id="408172"/>
    <lineage>
        <taxon>unclassified sequences</taxon>
        <taxon>metagenomes</taxon>
        <taxon>ecological metagenomes</taxon>
    </lineage>
</organism>
<dbReference type="Gene3D" id="3.60.15.10">
    <property type="entry name" value="Ribonuclease Z/Hydroxyacylglutathione hydrolase-like"/>
    <property type="match status" value="1"/>
</dbReference>
<dbReference type="PANTHER" id="PTHR43546:SF9">
    <property type="entry name" value="L-ASCORBATE-6-PHOSPHATE LACTONASE ULAG-RELATED"/>
    <property type="match status" value="1"/>
</dbReference>
<gene>
    <name evidence="2" type="ORF">METZ01_LOCUS441863</name>
</gene>
<dbReference type="SUPFAM" id="SSF56281">
    <property type="entry name" value="Metallo-hydrolase/oxidoreductase"/>
    <property type="match status" value="1"/>
</dbReference>
<accession>A0A382Z1D1</accession>
<dbReference type="InterPro" id="IPR036866">
    <property type="entry name" value="RibonucZ/Hydroxyglut_hydro"/>
</dbReference>
<keyword evidence="1" id="KW-0378">Hydrolase</keyword>
<feature type="non-terminal residue" evidence="2">
    <location>
        <position position="207"/>
    </location>
</feature>
<dbReference type="EMBL" id="UINC01180023">
    <property type="protein sequence ID" value="SVD89009.1"/>
    <property type="molecule type" value="Genomic_DNA"/>
</dbReference>
<dbReference type="InterPro" id="IPR050114">
    <property type="entry name" value="UPF0173_UPF0282_UlaG_hydrolase"/>
</dbReference>
<reference evidence="2" key="1">
    <citation type="submission" date="2018-05" db="EMBL/GenBank/DDBJ databases">
        <authorList>
            <person name="Lanie J.A."/>
            <person name="Ng W.-L."/>
            <person name="Kazmierczak K.M."/>
            <person name="Andrzejewski T.M."/>
            <person name="Davidsen T.M."/>
            <person name="Wayne K.J."/>
            <person name="Tettelin H."/>
            <person name="Glass J.I."/>
            <person name="Rusch D."/>
            <person name="Podicherti R."/>
            <person name="Tsui H.-C.T."/>
            <person name="Winkler M.E."/>
        </authorList>
    </citation>
    <scope>NUCLEOTIDE SEQUENCE</scope>
</reference>
<proteinExistence type="predicted"/>
<evidence type="ECO:0008006" key="3">
    <source>
        <dbReference type="Google" id="ProtNLM"/>
    </source>
</evidence>
<protein>
    <recommendedName>
        <fullName evidence="3">Metallo-beta-lactamase domain-containing protein</fullName>
    </recommendedName>
</protein>
<evidence type="ECO:0000256" key="1">
    <source>
        <dbReference type="ARBA" id="ARBA00022801"/>
    </source>
</evidence>
<name>A0A382Z1D1_9ZZZZ</name>